<evidence type="ECO:0000256" key="1">
    <source>
        <dbReference type="ARBA" id="ARBA00022801"/>
    </source>
</evidence>
<gene>
    <name evidence="3" type="ORF">U7230_03530</name>
</gene>
<name>A0ABZ1BZS9_9FIRM</name>
<feature type="compositionally biased region" description="Basic residues" evidence="2">
    <location>
        <begin position="415"/>
        <end position="426"/>
    </location>
</feature>
<dbReference type="PANTHER" id="PTHR22946">
    <property type="entry name" value="DIENELACTONE HYDROLASE DOMAIN-CONTAINING PROTEIN-RELATED"/>
    <property type="match status" value="1"/>
</dbReference>
<protein>
    <submittedName>
        <fullName evidence="3">Alpha/beta fold hydrolase</fullName>
    </submittedName>
</protein>
<keyword evidence="4" id="KW-1185">Reference proteome</keyword>
<dbReference type="GO" id="GO:0016787">
    <property type="term" value="F:hydrolase activity"/>
    <property type="evidence" value="ECO:0007669"/>
    <property type="project" value="UniProtKB-KW"/>
</dbReference>
<proteinExistence type="predicted"/>
<dbReference type="RefSeq" id="WP_324717361.1">
    <property type="nucleotide sequence ID" value="NZ_CP141615.1"/>
</dbReference>
<dbReference type="Gene3D" id="3.40.50.1820">
    <property type="entry name" value="alpha/beta hydrolase"/>
    <property type="match status" value="1"/>
</dbReference>
<dbReference type="InterPro" id="IPR029058">
    <property type="entry name" value="AB_hydrolase_fold"/>
</dbReference>
<dbReference type="PANTHER" id="PTHR22946:SF12">
    <property type="entry name" value="CONIDIAL PIGMENT BIOSYNTHESIS PROTEIN AYG1 (AFU_ORTHOLOGUE AFUA_2G17550)"/>
    <property type="match status" value="1"/>
</dbReference>
<reference evidence="3 4" key="1">
    <citation type="journal article" date="2024" name="Front. Microbiol.">
        <title>Novel thermophilic genera Geochorda gen. nov. and Carboxydochorda gen. nov. from the deep terrestrial subsurface reveal the ecophysiological diversity in the class Limnochordia.</title>
        <authorList>
            <person name="Karnachuk O.V."/>
            <person name="Lukina A.P."/>
            <person name="Avakyan M.R."/>
            <person name="Kadnikov V.V."/>
            <person name="Begmatov S."/>
            <person name="Beletsky A.V."/>
            <person name="Vlasova K.G."/>
            <person name="Novikov A.A."/>
            <person name="Shcherbakova V.A."/>
            <person name="Mardanov A.V."/>
            <person name="Ravin N.V."/>
        </authorList>
    </citation>
    <scope>NUCLEOTIDE SEQUENCE [LARGE SCALE GENOMIC DNA]</scope>
    <source>
        <strain evidence="3 4">L945</strain>
    </source>
</reference>
<dbReference type="EMBL" id="CP141615">
    <property type="protein sequence ID" value="WRP18090.1"/>
    <property type="molecule type" value="Genomic_DNA"/>
</dbReference>
<evidence type="ECO:0000256" key="2">
    <source>
        <dbReference type="SAM" id="MobiDB-lite"/>
    </source>
</evidence>
<dbReference type="Gene3D" id="1.20.1440.110">
    <property type="entry name" value="acylaminoacyl peptidase"/>
    <property type="match status" value="1"/>
</dbReference>
<evidence type="ECO:0000313" key="3">
    <source>
        <dbReference type="EMBL" id="WRP18090.1"/>
    </source>
</evidence>
<dbReference type="InterPro" id="IPR010520">
    <property type="entry name" value="FrsA-like"/>
</dbReference>
<keyword evidence="1 3" id="KW-0378">Hydrolase</keyword>
<dbReference type="Pfam" id="PF06500">
    <property type="entry name" value="FrsA-like"/>
    <property type="match status" value="1"/>
</dbReference>
<evidence type="ECO:0000313" key="4">
    <source>
        <dbReference type="Proteomes" id="UP001332192"/>
    </source>
</evidence>
<sequence>MNGVSLLLRLPAGIQRALFELALRTAGLGRLPHLGMLVRYFRLLGADEGEFLRTVSRIRSWSAWPERWRETAGQALEEARAQEAAGHPVTARDRYRQAALYFALANWRTWDARERARTYEQLLAAYGGFARLVDPPARSVDIPFAPAPLPGYLRLPRGPGPHPVVVVVQGMDTVKEVCPVLVEQPLLERGLATLTVDQPGTGEAQLRGVLFVGPEMLAGAARAIADFVASCPELDAARLGIIGFSWGGFVAPYMAAAEPRVRAGAILSALWEFPEPERAVRTPFYGPSLRLMTGIEEPTELVALLRRVRLEPVAARIRCPLCIVHGEQDAIVPVEFARRLYDAVSGPRLLHIIPGADHAASLHLTHLALLGDWLADHLRAEKDTRTHRSTACPGRFPPAGTRPRPAYRAGDGRTPRARRSPARPGR</sequence>
<dbReference type="Proteomes" id="UP001332192">
    <property type="component" value="Chromosome"/>
</dbReference>
<dbReference type="InterPro" id="IPR050261">
    <property type="entry name" value="FrsA_esterase"/>
</dbReference>
<accession>A0ABZ1BZS9</accession>
<feature type="region of interest" description="Disordered" evidence="2">
    <location>
        <begin position="384"/>
        <end position="426"/>
    </location>
</feature>
<dbReference type="SUPFAM" id="SSF53474">
    <property type="entry name" value="alpha/beta-Hydrolases"/>
    <property type="match status" value="1"/>
</dbReference>
<organism evidence="3 4">
    <name type="scientific">Carboxydichorda subterranea</name>
    <dbReference type="NCBI Taxonomy" id="3109565"/>
    <lineage>
        <taxon>Bacteria</taxon>
        <taxon>Bacillati</taxon>
        <taxon>Bacillota</taxon>
        <taxon>Limnochordia</taxon>
        <taxon>Limnochordales</taxon>
        <taxon>Geochordaceae</taxon>
        <taxon>Carboxydichorda</taxon>
    </lineage>
</organism>